<comment type="caution">
    <text evidence="2">The sequence shown here is derived from an EMBL/GenBank/DDBJ whole genome shotgun (WGS) entry which is preliminary data.</text>
</comment>
<dbReference type="InterPro" id="IPR001920">
    <property type="entry name" value="Asp/Glu_race"/>
</dbReference>
<name>A0A833N6E8_9BACT</name>
<dbReference type="AlphaFoldDB" id="A0A833N6E8"/>
<evidence type="ECO:0000256" key="1">
    <source>
        <dbReference type="ARBA" id="ARBA00023235"/>
    </source>
</evidence>
<dbReference type="RefSeq" id="WP_152211441.1">
    <property type="nucleotide sequence ID" value="NZ_WFLN01000004.1"/>
</dbReference>
<sequence length="242" mass="27562">MLSNIVIGILAGHGPKTTAPFLDRIVSYCQILYGARLDSDLPHMMIYSLPVPFFPNKPVDNENLKECLRFGVERLKNAQIHFLVIPSNYIHTYYDFISQLTDIPILHIVEEALNSLPTENKKLALLGASSTIELGTYQKEFLDRGIDFFHDDELQDNVSQLIISIKQTGFSAHSQKLWKTIYNYCLEQNCDSIMNTNSDLSPCLKIEGSNRFVNITDSYDALAHACVKRYLNLTQRNNLKID</sequence>
<proteinExistence type="predicted"/>
<dbReference type="SUPFAM" id="SSF53681">
    <property type="entry name" value="Aspartate/glutamate racemase"/>
    <property type="match status" value="2"/>
</dbReference>
<dbReference type="PANTHER" id="PTHR21198:SF7">
    <property type="entry name" value="ASPARTATE-GLUTAMATE RACEMASE FAMILY"/>
    <property type="match status" value="1"/>
</dbReference>
<keyword evidence="3" id="KW-1185">Reference proteome</keyword>
<evidence type="ECO:0000313" key="3">
    <source>
        <dbReference type="Proteomes" id="UP000442694"/>
    </source>
</evidence>
<organism evidence="2 3">
    <name type="scientific">Fluviispira multicolorata</name>
    <dbReference type="NCBI Taxonomy" id="2654512"/>
    <lineage>
        <taxon>Bacteria</taxon>
        <taxon>Pseudomonadati</taxon>
        <taxon>Bdellovibrionota</taxon>
        <taxon>Oligoflexia</taxon>
        <taxon>Silvanigrellales</taxon>
        <taxon>Silvanigrellaceae</taxon>
        <taxon>Fluviispira</taxon>
    </lineage>
</organism>
<dbReference type="Gene3D" id="3.40.50.1860">
    <property type="match status" value="2"/>
</dbReference>
<keyword evidence="1" id="KW-0413">Isomerase</keyword>
<evidence type="ECO:0000313" key="2">
    <source>
        <dbReference type="EMBL" id="KAB8033355.1"/>
    </source>
</evidence>
<dbReference type="InterPro" id="IPR015942">
    <property type="entry name" value="Asp/Glu/hydantoin_racemase"/>
</dbReference>
<reference evidence="2 3" key="1">
    <citation type="submission" date="2019-10" db="EMBL/GenBank/DDBJ databases">
        <title>New genus of Silvanigrellaceae.</title>
        <authorList>
            <person name="Pitt A."/>
            <person name="Hahn M.W."/>
        </authorList>
    </citation>
    <scope>NUCLEOTIDE SEQUENCE [LARGE SCALE GENOMIC DNA]</scope>
    <source>
        <strain evidence="2 3">33A1-SZDP</strain>
    </source>
</reference>
<dbReference type="EMBL" id="WFLN01000004">
    <property type="protein sequence ID" value="KAB8033355.1"/>
    <property type="molecule type" value="Genomic_DNA"/>
</dbReference>
<gene>
    <name evidence="2" type="ORF">GCL57_01250</name>
</gene>
<dbReference type="GO" id="GO:0047661">
    <property type="term" value="F:amino-acid racemase activity"/>
    <property type="evidence" value="ECO:0007669"/>
    <property type="project" value="InterPro"/>
</dbReference>
<dbReference type="Proteomes" id="UP000442694">
    <property type="component" value="Unassembled WGS sequence"/>
</dbReference>
<dbReference type="PANTHER" id="PTHR21198">
    <property type="entry name" value="GLUTAMATE RACEMASE"/>
    <property type="match status" value="1"/>
</dbReference>
<dbReference type="Pfam" id="PF01177">
    <property type="entry name" value="Asp_Glu_race"/>
    <property type="match status" value="1"/>
</dbReference>
<accession>A0A833N6E8</accession>
<protein>
    <submittedName>
        <fullName evidence="2">Amino-acid racemase</fullName>
    </submittedName>
</protein>